<keyword evidence="2" id="KW-1185">Reference proteome</keyword>
<evidence type="ECO:0000313" key="2">
    <source>
        <dbReference type="Proteomes" id="UP000011991"/>
    </source>
</evidence>
<reference evidence="1 2" key="1">
    <citation type="journal article" date="2013" name="Mar. Genomics">
        <title>Expression of sulfatases in Rhodopirellula baltica and the diversity of sulfatases in the genus Rhodopirellula.</title>
        <authorList>
            <person name="Wegner C.E."/>
            <person name="Richter-Heitmann T."/>
            <person name="Klindworth A."/>
            <person name="Klockow C."/>
            <person name="Richter M."/>
            <person name="Achstetter T."/>
            <person name="Glockner F.O."/>
            <person name="Harder J."/>
        </authorList>
    </citation>
    <scope>NUCLEOTIDE SEQUENCE [LARGE SCALE GENOMIC DNA]</scope>
    <source>
        <strain evidence="1 2">SM1</strain>
    </source>
</reference>
<organism evidence="1 2">
    <name type="scientific">Rhodopirellula maiorica SM1</name>
    <dbReference type="NCBI Taxonomy" id="1265738"/>
    <lineage>
        <taxon>Bacteria</taxon>
        <taxon>Pseudomonadati</taxon>
        <taxon>Planctomycetota</taxon>
        <taxon>Planctomycetia</taxon>
        <taxon>Pirellulales</taxon>
        <taxon>Pirellulaceae</taxon>
        <taxon>Novipirellula</taxon>
    </lineage>
</organism>
<sequence>MSSPTQCPELVSESKRYIPLLWLGMLSRRDIERNGDGTFEVSRLNAILRTEHSLPFLCKLFANLPIKNAADSLLDRLRKLRCDTIGIDIGDLIESEPPNPGLCDALDAISSRNENYSLSIPARTVAHPVNGDVIHVKPLEITSTKDMLLRVCWLSSGRLEDFEEEELEEIVRGHLRS</sequence>
<dbReference type="EMBL" id="ANOG01000869">
    <property type="protein sequence ID" value="EMI17055.1"/>
    <property type="molecule type" value="Genomic_DNA"/>
</dbReference>
<dbReference type="Proteomes" id="UP000011991">
    <property type="component" value="Unassembled WGS sequence"/>
</dbReference>
<dbReference type="AlphaFoldDB" id="M5RCE8"/>
<name>M5RCE8_9BACT</name>
<protein>
    <submittedName>
        <fullName evidence="1">Uncharacterized protein</fullName>
    </submittedName>
</protein>
<gene>
    <name evidence="1" type="ORF">RMSM_06014</name>
</gene>
<proteinExistence type="predicted"/>
<accession>M5RCE8</accession>
<evidence type="ECO:0000313" key="1">
    <source>
        <dbReference type="EMBL" id="EMI17055.1"/>
    </source>
</evidence>
<comment type="caution">
    <text evidence="1">The sequence shown here is derived from an EMBL/GenBank/DDBJ whole genome shotgun (WGS) entry which is preliminary data.</text>
</comment>
<dbReference type="PATRIC" id="fig|1265738.3.peg.6001"/>